<dbReference type="AlphaFoldDB" id="A0ABD2ISD1"/>
<reference evidence="3 4" key="1">
    <citation type="submission" date="2024-10" db="EMBL/GenBank/DDBJ databases">
        <authorList>
            <person name="Kim D."/>
        </authorList>
    </citation>
    <scope>NUCLEOTIDE SEQUENCE [LARGE SCALE GENOMIC DNA]</scope>
    <source>
        <strain evidence="3">BH-2024</strain>
    </source>
</reference>
<name>A0ABD2ISD1_9BILA</name>
<proteinExistence type="predicted"/>
<gene>
    <name evidence="3" type="ORF">niasHT_037485</name>
</gene>
<evidence type="ECO:0000256" key="2">
    <source>
        <dbReference type="SAM" id="Phobius"/>
    </source>
</evidence>
<sequence length="171" mass="19385">MPVQCLPPLFLFLANDGGGHRRNDDALERSSPTPNTQQRAQWLKTERKCDGLAGNYEKRRGETDDVDGGEGNGRTYVQRRVHIYPRVHSLLDSGSSGMSLPRLPPPPPYRCTRFALAALGMHPNGTPFLENIFMMTSNREYHSSLLLSPLISFLFPFHLQMLLFFNFLCSF</sequence>
<evidence type="ECO:0000256" key="1">
    <source>
        <dbReference type="SAM" id="MobiDB-lite"/>
    </source>
</evidence>
<organism evidence="3 4">
    <name type="scientific">Heterodera trifolii</name>
    <dbReference type="NCBI Taxonomy" id="157864"/>
    <lineage>
        <taxon>Eukaryota</taxon>
        <taxon>Metazoa</taxon>
        <taxon>Ecdysozoa</taxon>
        <taxon>Nematoda</taxon>
        <taxon>Chromadorea</taxon>
        <taxon>Rhabditida</taxon>
        <taxon>Tylenchina</taxon>
        <taxon>Tylenchomorpha</taxon>
        <taxon>Tylenchoidea</taxon>
        <taxon>Heteroderidae</taxon>
        <taxon>Heteroderinae</taxon>
        <taxon>Heterodera</taxon>
    </lineage>
</organism>
<evidence type="ECO:0000313" key="3">
    <source>
        <dbReference type="EMBL" id="KAL3081017.1"/>
    </source>
</evidence>
<accession>A0ABD2ISD1</accession>
<keyword evidence="2" id="KW-1133">Transmembrane helix</keyword>
<keyword evidence="4" id="KW-1185">Reference proteome</keyword>
<protein>
    <submittedName>
        <fullName evidence="3">Uncharacterized protein</fullName>
    </submittedName>
</protein>
<feature type="transmembrane region" description="Helical" evidence="2">
    <location>
        <begin position="145"/>
        <end position="168"/>
    </location>
</feature>
<feature type="compositionally biased region" description="Polar residues" evidence="1">
    <location>
        <begin position="30"/>
        <end position="40"/>
    </location>
</feature>
<keyword evidence="2" id="KW-0472">Membrane</keyword>
<feature type="compositionally biased region" description="Basic and acidic residues" evidence="1">
    <location>
        <begin position="53"/>
        <end position="63"/>
    </location>
</feature>
<dbReference type="Proteomes" id="UP001620626">
    <property type="component" value="Unassembled WGS sequence"/>
</dbReference>
<keyword evidence="2" id="KW-0812">Transmembrane</keyword>
<dbReference type="EMBL" id="JBICBT010001143">
    <property type="protein sequence ID" value="KAL3081017.1"/>
    <property type="molecule type" value="Genomic_DNA"/>
</dbReference>
<feature type="region of interest" description="Disordered" evidence="1">
    <location>
        <begin position="53"/>
        <end position="72"/>
    </location>
</feature>
<comment type="caution">
    <text evidence="3">The sequence shown here is derived from an EMBL/GenBank/DDBJ whole genome shotgun (WGS) entry which is preliminary data.</text>
</comment>
<evidence type="ECO:0000313" key="4">
    <source>
        <dbReference type="Proteomes" id="UP001620626"/>
    </source>
</evidence>
<feature type="region of interest" description="Disordered" evidence="1">
    <location>
        <begin position="21"/>
        <end position="40"/>
    </location>
</feature>